<dbReference type="AlphaFoldDB" id="A0A7D5RGD7"/>
<evidence type="ECO:0000256" key="11">
    <source>
        <dbReference type="SAM" id="Phobius"/>
    </source>
</evidence>
<dbReference type="PANTHER" id="PTHR10806:SF6">
    <property type="entry name" value="SIGNAL PEPTIDASE COMPLEX CATALYTIC SUBUNIT SEC11"/>
    <property type="match status" value="1"/>
</dbReference>
<proteinExistence type="predicted"/>
<evidence type="ECO:0000259" key="12">
    <source>
        <dbReference type="Pfam" id="PF10502"/>
    </source>
</evidence>
<dbReference type="CDD" id="cd06530">
    <property type="entry name" value="S26_SPase_I"/>
    <property type="match status" value="1"/>
</dbReference>
<evidence type="ECO:0000256" key="3">
    <source>
        <dbReference type="ARBA" id="ARBA00022692"/>
    </source>
</evidence>
<keyword evidence="5" id="KW-0256">Endoplasmic reticulum</keyword>
<evidence type="ECO:0000256" key="7">
    <source>
        <dbReference type="ARBA" id="ARBA00022989"/>
    </source>
</evidence>
<dbReference type="Proteomes" id="UP000509478">
    <property type="component" value="Chromosome"/>
</dbReference>
<accession>A0A7D5RGD7</accession>
<dbReference type="GO" id="GO:0004252">
    <property type="term" value="F:serine-type endopeptidase activity"/>
    <property type="evidence" value="ECO:0007669"/>
    <property type="project" value="InterPro"/>
</dbReference>
<keyword evidence="8 11" id="KW-0472">Membrane</keyword>
<evidence type="ECO:0000256" key="8">
    <source>
        <dbReference type="ARBA" id="ARBA00023136"/>
    </source>
</evidence>
<comment type="subcellular location">
    <subcellularLocation>
        <location evidence="1">Endoplasmic reticulum membrane</location>
        <topology evidence="1">Single-pass type II membrane protein</topology>
    </subcellularLocation>
</comment>
<evidence type="ECO:0000256" key="10">
    <source>
        <dbReference type="ARBA" id="ARBA00045533"/>
    </source>
</evidence>
<evidence type="ECO:0000256" key="2">
    <source>
        <dbReference type="ARBA" id="ARBA00022670"/>
    </source>
</evidence>
<keyword evidence="7 11" id="KW-1133">Transmembrane helix</keyword>
<evidence type="ECO:0000256" key="5">
    <source>
        <dbReference type="ARBA" id="ARBA00022824"/>
    </source>
</evidence>
<dbReference type="PROSITE" id="PS00501">
    <property type="entry name" value="SPASE_I_1"/>
    <property type="match status" value="1"/>
</dbReference>
<dbReference type="InterPro" id="IPR019756">
    <property type="entry name" value="Pept_S26A_signal_pept_1_Ser-AS"/>
</dbReference>
<keyword evidence="14" id="KW-1185">Reference proteome</keyword>
<dbReference type="PANTHER" id="PTHR10806">
    <property type="entry name" value="SIGNAL PEPTIDASE COMPLEX CATALYTIC SUBUNIT SEC11"/>
    <property type="match status" value="1"/>
</dbReference>
<keyword evidence="4" id="KW-0378">Hydrolase</keyword>
<evidence type="ECO:0000313" key="13">
    <source>
        <dbReference type="EMBL" id="QLH06665.1"/>
    </source>
</evidence>
<reference evidence="13 14" key="1">
    <citation type="submission" date="2018-02" db="EMBL/GenBank/DDBJ databases">
        <title>Complete genome of Nitrosopumilus ureaphilus PS0.</title>
        <authorList>
            <person name="Qin W."/>
            <person name="Zheng Y."/>
            <person name="Stahl D.A."/>
        </authorList>
    </citation>
    <scope>NUCLEOTIDE SEQUENCE [LARGE SCALE GENOMIC DNA]</scope>
    <source>
        <strain evidence="13 14">PS0</strain>
    </source>
</reference>
<organism evidence="13 14">
    <name type="scientific">Nitrosopumilus ureiphilus</name>
    <dbReference type="NCBI Taxonomy" id="1470067"/>
    <lineage>
        <taxon>Archaea</taxon>
        <taxon>Nitrososphaerota</taxon>
        <taxon>Nitrososphaeria</taxon>
        <taxon>Nitrosopumilales</taxon>
        <taxon>Nitrosopumilaceae</taxon>
        <taxon>Nitrosopumilus</taxon>
    </lineage>
</organism>
<dbReference type="Pfam" id="PF10502">
    <property type="entry name" value="Peptidase_S26"/>
    <property type="match status" value="1"/>
</dbReference>
<sequence>MIVILCFVFLFSLQLLFNPFYIITSGSMLPTLVQEDMVITSDESFFDLKVGDIIVFKSNYNNLDRTYVHRIVEIMDDDERYVKTKGDYNPSSLEGLDYPIKESNYVGKVIIVLPKIGMFIKIFSPPINYYIMIISSSLLLFFFRKNIFYCLYKSKEFSENT</sequence>
<dbReference type="KEGG" id="nue:C5F50_05935"/>
<evidence type="ECO:0000256" key="6">
    <source>
        <dbReference type="ARBA" id="ARBA00022968"/>
    </source>
</evidence>
<dbReference type="GO" id="GO:0006465">
    <property type="term" value="P:signal peptide processing"/>
    <property type="evidence" value="ECO:0007669"/>
    <property type="project" value="InterPro"/>
</dbReference>
<gene>
    <name evidence="13" type="ORF">C5F50_05935</name>
</gene>
<keyword evidence="3 11" id="KW-0812">Transmembrane</keyword>
<dbReference type="RefSeq" id="WP_246282209.1">
    <property type="nucleotide sequence ID" value="NZ_CP026995.1"/>
</dbReference>
<name>A0A7D5RGD7_9ARCH</name>
<dbReference type="EMBL" id="CP026995">
    <property type="protein sequence ID" value="QLH06665.1"/>
    <property type="molecule type" value="Genomic_DNA"/>
</dbReference>
<feature type="transmembrane region" description="Helical" evidence="11">
    <location>
        <begin position="127"/>
        <end position="143"/>
    </location>
</feature>
<keyword evidence="6" id="KW-0735">Signal-anchor</keyword>
<comment type="function">
    <text evidence="10">Catalytic component of the signal peptidase complex (SPC) which catalyzes the cleavage of N-terminal signal sequences from nascent proteins as they are translocated into the lumen of the endoplasmic reticulum. Specifically cleaves N-terminal signal peptides that contain a hydrophobic alpha-helix (h-region) shorter than 18-20 amino acids.</text>
</comment>
<evidence type="ECO:0000313" key="14">
    <source>
        <dbReference type="Proteomes" id="UP000509478"/>
    </source>
</evidence>
<keyword evidence="2" id="KW-0645">Protease</keyword>
<evidence type="ECO:0000256" key="1">
    <source>
        <dbReference type="ARBA" id="ARBA00004648"/>
    </source>
</evidence>
<evidence type="ECO:0000256" key="9">
    <source>
        <dbReference type="ARBA" id="ARBA00033305"/>
    </source>
</evidence>
<dbReference type="NCBIfam" id="TIGR02228">
    <property type="entry name" value="sigpep_I_arch"/>
    <property type="match status" value="1"/>
</dbReference>
<protein>
    <recommendedName>
        <fullName evidence="9">Signal peptidase I</fullName>
    </recommendedName>
</protein>
<feature type="domain" description="Peptidase S26" evidence="12">
    <location>
        <begin position="2"/>
        <end position="72"/>
    </location>
</feature>
<evidence type="ECO:0000256" key="4">
    <source>
        <dbReference type="ARBA" id="ARBA00022801"/>
    </source>
</evidence>
<dbReference type="Gene3D" id="2.10.109.10">
    <property type="entry name" value="Umud Fragment, subunit A"/>
    <property type="match status" value="1"/>
</dbReference>
<dbReference type="InterPro" id="IPR036286">
    <property type="entry name" value="LexA/Signal_pep-like_sf"/>
</dbReference>
<dbReference type="SUPFAM" id="SSF51306">
    <property type="entry name" value="LexA/Signal peptidase"/>
    <property type="match status" value="1"/>
</dbReference>
<dbReference type="GO" id="GO:0016020">
    <property type="term" value="C:membrane"/>
    <property type="evidence" value="ECO:0007669"/>
    <property type="project" value="InterPro"/>
</dbReference>
<dbReference type="InterPro" id="IPR001733">
    <property type="entry name" value="Peptidase_S26B"/>
</dbReference>
<dbReference type="GeneID" id="56067609"/>
<dbReference type="InterPro" id="IPR019533">
    <property type="entry name" value="Peptidase_S26"/>
</dbReference>